<dbReference type="OrthoDB" id="2644341at2"/>
<comment type="similarity">
    <text evidence="2">Belongs to the bacterial solute-binding protein 1 family.</text>
</comment>
<evidence type="ECO:0000313" key="6">
    <source>
        <dbReference type="EMBL" id="SDS94546.1"/>
    </source>
</evidence>
<dbReference type="PROSITE" id="PS51257">
    <property type="entry name" value="PROKAR_LIPOPROTEIN"/>
    <property type="match status" value="1"/>
</dbReference>
<evidence type="ECO:0000256" key="2">
    <source>
        <dbReference type="ARBA" id="ARBA00008520"/>
    </source>
</evidence>
<sequence>MTRMTRRNLFGLSVLATAGLATGCTDDAASSDTPAVASGAGTLDWWDHFSSFQTLNDDWAATQSTALGVKVVHTYSDAGKADQALQLAHQANKMPAVYSNVVGIPLAALVDGNWVHEIKLSEADLAKLPKGTMTDGITSLDGKIYGVPMLSMRQSSTLTWMNTDHLRRAGLDPTEPPTDYAGFKDFCRRLAAVKAIPLTMALGGDGGRAEEQVNELAQVAGFAGSEGLKFSGEYAYHDDSYLTVIEFLKELYEQKYLLPGSNTLDVVNARTRFAAGAVAMFVDGNFSPGGCKAIEPTFVDKMAFGPILVPTAGTDPWTYRGSPSPTYFVSKGVDDLQAAQGLVDSLLTEEYQKGMIAAMDQPPLNLDLVADNPDATDAYKQGVAFVRDNVFLMPEAIVRNPEIAAVDAKRKPVSPTLGNIVQGYLVDAITDLRGALKKLSDSNEADRQQAIKAARQSGAKVSEDDYVFSDWVPGKDYH</sequence>
<keyword evidence="3" id="KW-0813">Transport</keyword>
<dbReference type="STRING" id="630515.SAMN04489812_3581"/>
<dbReference type="EMBL" id="LT629772">
    <property type="protein sequence ID" value="SDS94546.1"/>
    <property type="molecule type" value="Genomic_DNA"/>
</dbReference>
<dbReference type="Pfam" id="PF13416">
    <property type="entry name" value="SBP_bac_8"/>
    <property type="match status" value="1"/>
</dbReference>
<evidence type="ECO:0000256" key="1">
    <source>
        <dbReference type="ARBA" id="ARBA00004196"/>
    </source>
</evidence>
<gene>
    <name evidence="6" type="ORF">SAMN04489812_3581</name>
</gene>
<feature type="chain" id="PRO_5038814560" evidence="5">
    <location>
        <begin position="24"/>
        <end position="478"/>
    </location>
</feature>
<organism evidence="6 7">
    <name type="scientific">Microlunatus soli</name>
    <dbReference type="NCBI Taxonomy" id="630515"/>
    <lineage>
        <taxon>Bacteria</taxon>
        <taxon>Bacillati</taxon>
        <taxon>Actinomycetota</taxon>
        <taxon>Actinomycetes</taxon>
        <taxon>Propionibacteriales</taxon>
        <taxon>Propionibacteriaceae</taxon>
        <taxon>Microlunatus</taxon>
    </lineage>
</organism>
<dbReference type="InterPro" id="IPR006311">
    <property type="entry name" value="TAT_signal"/>
</dbReference>
<evidence type="ECO:0000256" key="3">
    <source>
        <dbReference type="ARBA" id="ARBA00022448"/>
    </source>
</evidence>
<evidence type="ECO:0000256" key="4">
    <source>
        <dbReference type="ARBA" id="ARBA00022729"/>
    </source>
</evidence>
<proteinExistence type="inferred from homology"/>
<evidence type="ECO:0000313" key="7">
    <source>
        <dbReference type="Proteomes" id="UP000199103"/>
    </source>
</evidence>
<dbReference type="AlphaFoldDB" id="A0A1H1WDV4"/>
<dbReference type="PANTHER" id="PTHR43649:SF31">
    <property type="entry name" value="SN-GLYCEROL-3-PHOSPHATE-BINDING PERIPLASMIC PROTEIN UGPB"/>
    <property type="match status" value="1"/>
</dbReference>
<dbReference type="PROSITE" id="PS51318">
    <property type="entry name" value="TAT"/>
    <property type="match status" value="1"/>
</dbReference>
<reference evidence="6 7" key="1">
    <citation type="submission" date="2016-10" db="EMBL/GenBank/DDBJ databases">
        <authorList>
            <person name="de Groot N.N."/>
        </authorList>
    </citation>
    <scope>NUCLEOTIDE SEQUENCE [LARGE SCALE GENOMIC DNA]</scope>
    <source>
        <strain evidence="6 7">DSM 21800</strain>
    </source>
</reference>
<accession>A0A1H1WDV4</accession>
<feature type="signal peptide" evidence="5">
    <location>
        <begin position="1"/>
        <end position="23"/>
    </location>
</feature>
<protein>
    <submittedName>
        <fullName evidence="6">Extracellular solute-binding protein</fullName>
    </submittedName>
</protein>
<dbReference type="RefSeq" id="WP_157683535.1">
    <property type="nucleotide sequence ID" value="NZ_LT629772.1"/>
</dbReference>
<comment type="subcellular location">
    <subcellularLocation>
        <location evidence="1">Cell envelope</location>
    </subcellularLocation>
</comment>
<dbReference type="InterPro" id="IPR050490">
    <property type="entry name" value="Bact_solute-bd_prot1"/>
</dbReference>
<dbReference type="Gene3D" id="3.40.190.10">
    <property type="entry name" value="Periplasmic binding protein-like II"/>
    <property type="match status" value="2"/>
</dbReference>
<keyword evidence="4 5" id="KW-0732">Signal</keyword>
<dbReference type="SUPFAM" id="SSF53850">
    <property type="entry name" value="Periplasmic binding protein-like II"/>
    <property type="match status" value="1"/>
</dbReference>
<dbReference type="GO" id="GO:0030313">
    <property type="term" value="C:cell envelope"/>
    <property type="evidence" value="ECO:0007669"/>
    <property type="project" value="UniProtKB-SubCell"/>
</dbReference>
<dbReference type="PANTHER" id="PTHR43649">
    <property type="entry name" value="ARABINOSE-BINDING PROTEIN-RELATED"/>
    <property type="match status" value="1"/>
</dbReference>
<keyword evidence="7" id="KW-1185">Reference proteome</keyword>
<name>A0A1H1WDV4_9ACTN</name>
<dbReference type="Proteomes" id="UP000199103">
    <property type="component" value="Chromosome I"/>
</dbReference>
<evidence type="ECO:0000256" key="5">
    <source>
        <dbReference type="SAM" id="SignalP"/>
    </source>
</evidence>
<dbReference type="InterPro" id="IPR006059">
    <property type="entry name" value="SBP"/>
</dbReference>